<feature type="DNA-binding region" description="H-T-H motif" evidence="4">
    <location>
        <begin position="31"/>
        <end position="50"/>
    </location>
</feature>
<evidence type="ECO:0000313" key="6">
    <source>
        <dbReference type="EMBL" id="GLJ96122.1"/>
    </source>
</evidence>
<dbReference type="AlphaFoldDB" id="A0A9W6M6Q2"/>
<dbReference type="PANTHER" id="PTHR30055:SF234">
    <property type="entry name" value="HTH-TYPE TRANSCRIPTIONAL REGULATOR BETI"/>
    <property type="match status" value="1"/>
</dbReference>
<dbReference type="GO" id="GO:0000976">
    <property type="term" value="F:transcription cis-regulatory region binding"/>
    <property type="evidence" value="ECO:0007669"/>
    <property type="project" value="TreeGrafter"/>
</dbReference>
<sequence>MSTGRPRATSRDTIAEAACELFLEQGFAGTTVADITRRAGVSRSSFFNYFTSKSDVLWAGLDSRIAALVERLANDAVADAVASVTAAVRDLGAGFAPDSLALAIVHAEAMGLGDEIEREAALRRSRIAVAIAHRLRVAGMSTLRAEVAGAAHAGAVLAAIEAWAHAGAGGGPVAPILEEALDAAAVTLGDGGATSRSGGSALP</sequence>
<evidence type="ECO:0000256" key="3">
    <source>
        <dbReference type="ARBA" id="ARBA00023163"/>
    </source>
</evidence>
<dbReference type="RefSeq" id="WP_204963445.1">
    <property type="nucleotide sequence ID" value="NZ_BAAAUR010000001.1"/>
</dbReference>
<accession>A0A9W6M6Q2</accession>
<evidence type="ECO:0000256" key="1">
    <source>
        <dbReference type="ARBA" id="ARBA00023015"/>
    </source>
</evidence>
<keyword evidence="7" id="KW-1185">Reference proteome</keyword>
<keyword evidence="2 4" id="KW-0238">DNA-binding</keyword>
<dbReference type="InterPro" id="IPR009057">
    <property type="entry name" value="Homeodomain-like_sf"/>
</dbReference>
<comment type="caution">
    <text evidence="6">The sequence shown here is derived from an EMBL/GenBank/DDBJ whole genome shotgun (WGS) entry which is preliminary data.</text>
</comment>
<name>A0A9W6M6Q2_9MICO</name>
<dbReference type="Proteomes" id="UP001142291">
    <property type="component" value="Unassembled WGS sequence"/>
</dbReference>
<reference evidence="6" key="2">
    <citation type="submission" date="2023-01" db="EMBL/GenBank/DDBJ databases">
        <authorList>
            <person name="Sun Q."/>
            <person name="Evtushenko L."/>
        </authorList>
    </citation>
    <scope>NUCLEOTIDE SEQUENCE</scope>
    <source>
        <strain evidence="6">VKM Ac-1940</strain>
    </source>
</reference>
<feature type="domain" description="HTH tetR-type" evidence="5">
    <location>
        <begin position="8"/>
        <end position="68"/>
    </location>
</feature>
<reference evidence="6" key="1">
    <citation type="journal article" date="2014" name="Int. J. Syst. Evol. Microbiol.">
        <title>Complete genome sequence of Corynebacterium casei LMG S-19264T (=DSM 44701T), isolated from a smear-ripened cheese.</title>
        <authorList>
            <consortium name="US DOE Joint Genome Institute (JGI-PGF)"/>
            <person name="Walter F."/>
            <person name="Albersmeier A."/>
            <person name="Kalinowski J."/>
            <person name="Ruckert C."/>
        </authorList>
    </citation>
    <scope>NUCLEOTIDE SEQUENCE</scope>
    <source>
        <strain evidence="6">VKM Ac-1940</strain>
    </source>
</reference>
<keyword evidence="1" id="KW-0805">Transcription regulation</keyword>
<organism evidence="6 7">
    <name type="scientific">Microbacterium dextranolyticum</name>
    <dbReference type="NCBI Taxonomy" id="36806"/>
    <lineage>
        <taxon>Bacteria</taxon>
        <taxon>Bacillati</taxon>
        <taxon>Actinomycetota</taxon>
        <taxon>Actinomycetes</taxon>
        <taxon>Micrococcales</taxon>
        <taxon>Microbacteriaceae</taxon>
        <taxon>Microbacterium</taxon>
    </lineage>
</organism>
<gene>
    <name evidence="6" type="ORF">GCM10017591_21850</name>
</gene>
<dbReference type="PRINTS" id="PR00455">
    <property type="entry name" value="HTHTETR"/>
</dbReference>
<dbReference type="InterPro" id="IPR001647">
    <property type="entry name" value="HTH_TetR"/>
</dbReference>
<evidence type="ECO:0000313" key="7">
    <source>
        <dbReference type="Proteomes" id="UP001142291"/>
    </source>
</evidence>
<dbReference type="GO" id="GO:0003700">
    <property type="term" value="F:DNA-binding transcription factor activity"/>
    <property type="evidence" value="ECO:0007669"/>
    <property type="project" value="TreeGrafter"/>
</dbReference>
<dbReference type="Pfam" id="PF00440">
    <property type="entry name" value="TetR_N"/>
    <property type="match status" value="1"/>
</dbReference>
<dbReference type="PROSITE" id="PS50977">
    <property type="entry name" value="HTH_TETR_2"/>
    <property type="match status" value="1"/>
</dbReference>
<evidence type="ECO:0000259" key="5">
    <source>
        <dbReference type="PROSITE" id="PS50977"/>
    </source>
</evidence>
<evidence type="ECO:0000256" key="4">
    <source>
        <dbReference type="PROSITE-ProRule" id="PRU00335"/>
    </source>
</evidence>
<dbReference type="PANTHER" id="PTHR30055">
    <property type="entry name" value="HTH-TYPE TRANSCRIPTIONAL REGULATOR RUTR"/>
    <property type="match status" value="1"/>
</dbReference>
<dbReference type="Gene3D" id="1.10.357.10">
    <property type="entry name" value="Tetracycline Repressor, domain 2"/>
    <property type="match status" value="1"/>
</dbReference>
<keyword evidence="3" id="KW-0804">Transcription</keyword>
<dbReference type="EMBL" id="BSER01000009">
    <property type="protein sequence ID" value="GLJ96122.1"/>
    <property type="molecule type" value="Genomic_DNA"/>
</dbReference>
<protein>
    <recommendedName>
        <fullName evidence="5">HTH tetR-type domain-containing protein</fullName>
    </recommendedName>
</protein>
<dbReference type="InterPro" id="IPR050109">
    <property type="entry name" value="HTH-type_TetR-like_transc_reg"/>
</dbReference>
<dbReference type="SUPFAM" id="SSF46689">
    <property type="entry name" value="Homeodomain-like"/>
    <property type="match status" value="1"/>
</dbReference>
<evidence type="ECO:0000256" key="2">
    <source>
        <dbReference type="ARBA" id="ARBA00023125"/>
    </source>
</evidence>
<proteinExistence type="predicted"/>